<proteinExistence type="predicted"/>
<keyword evidence="3" id="KW-1185">Reference proteome</keyword>
<dbReference type="Proteomes" id="UP000637769">
    <property type="component" value="Unassembled WGS sequence"/>
</dbReference>
<comment type="caution">
    <text evidence="2">The sequence shown here is derived from an EMBL/GenBank/DDBJ whole genome shotgun (WGS) entry which is preliminary data.</text>
</comment>
<dbReference type="EMBL" id="BMCH01000011">
    <property type="protein sequence ID" value="GGC42043.1"/>
    <property type="molecule type" value="Genomic_DNA"/>
</dbReference>
<accession>A0ABQ1MKC5</accession>
<reference evidence="3" key="1">
    <citation type="journal article" date="2019" name="Int. J. Syst. Evol. Microbiol.">
        <title>The Global Catalogue of Microorganisms (GCM) 10K type strain sequencing project: providing services to taxonomists for standard genome sequencing and annotation.</title>
        <authorList>
            <consortium name="The Broad Institute Genomics Platform"/>
            <consortium name="The Broad Institute Genome Sequencing Center for Infectious Disease"/>
            <person name="Wu L."/>
            <person name="Ma J."/>
        </authorList>
    </citation>
    <scope>NUCLEOTIDE SEQUENCE [LARGE SCALE GENOMIC DNA]</scope>
    <source>
        <strain evidence="3">CCM 7132</strain>
    </source>
</reference>
<evidence type="ECO:0000313" key="2">
    <source>
        <dbReference type="EMBL" id="GGC42043.1"/>
    </source>
</evidence>
<name>A0ABQ1MKC5_9PROT</name>
<dbReference type="RefSeq" id="WP_188427572.1">
    <property type="nucleotide sequence ID" value="NZ_BMCH01000011.1"/>
</dbReference>
<gene>
    <name evidence="2" type="ORF">GCM10007207_29210</name>
</gene>
<organism evidence="2 3">
    <name type="scientific">Asaia siamensis</name>
    <dbReference type="NCBI Taxonomy" id="110479"/>
    <lineage>
        <taxon>Bacteria</taxon>
        <taxon>Pseudomonadati</taxon>
        <taxon>Pseudomonadota</taxon>
        <taxon>Alphaproteobacteria</taxon>
        <taxon>Acetobacterales</taxon>
        <taxon>Acetobacteraceae</taxon>
        <taxon>Asaia</taxon>
    </lineage>
</organism>
<sequence>MSQLHHSRHANDNHDHTSRAGKAQSHGLPETLRPFIDLLARQAVREYVAANDNDAASVNTTTAR</sequence>
<evidence type="ECO:0000313" key="3">
    <source>
        <dbReference type="Proteomes" id="UP000637769"/>
    </source>
</evidence>
<evidence type="ECO:0000256" key="1">
    <source>
        <dbReference type="SAM" id="MobiDB-lite"/>
    </source>
</evidence>
<protein>
    <submittedName>
        <fullName evidence="2">Uncharacterized protein</fullName>
    </submittedName>
</protein>
<feature type="region of interest" description="Disordered" evidence="1">
    <location>
        <begin position="1"/>
        <end position="29"/>
    </location>
</feature>
<feature type="compositionally biased region" description="Basic and acidic residues" evidence="1">
    <location>
        <begin position="9"/>
        <end position="18"/>
    </location>
</feature>